<dbReference type="PANTHER" id="PTHR36834">
    <property type="entry name" value="MEMBRANE PROTEIN-RELATED"/>
    <property type="match status" value="1"/>
</dbReference>
<keyword evidence="1" id="KW-0812">Transmembrane</keyword>
<dbReference type="Pfam" id="PF04892">
    <property type="entry name" value="VanZ"/>
    <property type="match status" value="1"/>
</dbReference>
<dbReference type="PATRIC" id="fig|189381.12.peg.2372"/>
<proteinExistence type="predicted"/>
<evidence type="ECO:0000259" key="2">
    <source>
        <dbReference type="Pfam" id="PF04892"/>
    </source>
</evidence>
<dbReference type="InterPro" id="IPR006976">
    <property type="entry name" value="VanZ-like"/>
</dbReference>
<organism evidence="3 4">
    <name type="scientific">Rossellomorea marisflavi</name>
    <dbReference type="NCBI Taxonomy" id="189381"/>
    <lineage>
        <taxon>Bacteria</taxon>
        <taxon>Bacillati</taxon>
        <taxon>Bacillota</taxon>
        <taxon>Bacilli</taxon>
        <taxon>Bacillales</taxon>
        <taxon>Bacillaceae</taxon>
        <taxon>Rossellomorea</taxon>
    </lineage>
</organism>
<feature type="domain" description="VanZ-like" evidence="2">
    <location>
        <begin position="13"/>
        <end position="145"/>
    </location>
</feature>
<dbReference type="STRING" id="189381.GCA_900166615_01539"/>
<dbReference type="AlphaFoldDB" id="A0A0M0G5I8"/>
<dbReference type="InterPro" id="IPR053150">
    <property type="entry name" value="Teicoplanin_resist-assoc"/>
</dbReference>
<evidence type="ECO:0000256" key="1">
    <source>
        <dbReference type="SAM" id="Phobius"/>
    </source>
</evidence>
<dbReference type="OrthoDB" id="4822551at2"/>
<dbReference type="EMBL" id="LGUE01000004">
    <property type="protein sequence ID" value="KON84696.1"/>
    <property type="molecule type" value="Genomic_DNA"/>
</dbReference>
<protein>
    <recommendedName>
        <fullName evidence="2">VanZ-like domain-containing protein</fullName>
    </recommendedName>
</protein>
<dbReference type="Proteomes" id="UP000037405">
    <property type="component" value="Unassembled WGS sequence"/>
</dbReference>
<dbReference type="RefSeq" id="WP_053428295.1">
    <property type="nucleotide sequence ID" value="NZ_JAUKEH010000002.1"/>
</dbReference>
<accession>A0A0M0G5I8</accession>
<gene>
    <name evidence="3" type="ORF">AF331_11755</name>
</gene>
<evidence type="ECO:0000313" key="3">
    <source>
        <dbReference type="EMBL" id="KON84696.1"/>
    </source>
</evidence>
<keyword evidence="1" id="KW-1133">Transmembrane helix</keyword>
<feature type="transmembrane region" description="Helical" evidence="1">
    <location>
        <begin position="130"/>
        <end position="148"/>
    </location>
</feature>
<reference evidence="4" key="1">
    <citation type="submission" date="2015-07" db="EMBL/GenBank/DDBJ databases">
        <title>Fjat-14235 jcm11544.</title>
        <authorList>
            <person name="Liu B."/>
            <person name="Wang J."/>
            <person name="Zhu Y."/>
            <person name="Liu G."/>
            <person name="Chen Q."/>
            <person name="Chen Z."/>
            <person name="Lan J."/>
            <person name="Che J."/>
            <person name="Ge C."/>
            <person name="Shi H."/>
            <person name="Pan Z."/>
            <person name="Liu X."/>
        </authorList>
    </citation>
    <scope>NUCLEOTIDE SEQUENCE [LARGE SCALE GENOMIC DNA]</scope>
    <source>
        <strain evidence="4">JCM 11544</strain>
    </source>
</reference>
<feature type="transmembrane region" description="Helical" evidence="1">
    <location>
        <begin position="70"/>
        <end position="89"/>
    </location>
</feature>
<keyword evidence="4" id="KW-1185">Reference proteome</keyword>
<keyword evidence="1" id="KW-0472">Membrane</keyword>
<feature type="transmembrane region" description="Helical" evidence="1">
    <location>
        <begin position="7"/>
        <end position="26"/>
    </location>
</feature>
<feature type="transmembrane region" description="Helical" evidence="1">
    <location>
        <begin position="101"/>
        <end position="118"/>
    </location>
</feature>
<dbReference type="PANTHER" id="PTHR36834:SF1">
    <property type="entry name" value="INTEGRAL MEMBRANE PROTEIN"/>
    <property type="match status" value="1"/>
</dbReference>
<name>A0A0M0G5I8_9BACI</name>
<evidence type="ECO:0000313" key="4">
    <source>
        <dbReference type="Proteomes" id="UP000037405"/>
    </source>
</evidence>
<sequence>MKRIIKSIIILSFIVYIAVCVNLLFLDQRTFGASEITYAQYIRFSSNFIPFRTIWSYVQALFTGSLPLNIPITNLGGNLIAFLPMGLYLPLLFRRMRSVKALILTMTIMILGVESTQLITKTGSFDVDDIILNVSGSLIGYWIFRWDWVQKLLFVSKENPKRGKAA</sequence>
<comment type="caution">
    <text evidence="3">The sequence shown here is derived from an EMBL/GenBank/DDBJ whole genome shotgun (WGS) entry which is preliminary data.</text>
</comment>